<dbReference type="PANTHER" id="PTHR33514:SF13">
    <property type="entry name" value="PROTEIN ABCI12, CHLOROPLASTIC"/>
    <property type="match status" value="1"/>
</dbReference>
<gene>
    <name evidence="7" type="ORF">DMO24_08540</name>
    <name evidence="6" type="ORF">FHX36_001726</name>
</gene>
<keyword evidence="3 5" id="KW-1133">Transmembrane helix</keyword>
<evidence type="ECO:0000256" key="3">
    <source>
        <dbReference type="ARBA" id="ARBA00022989"/>
    </source>
</evidence>
<reference evidence="6 9" key="2">
    <citation type="submission" date="2020-08" db="EMBL/GenBank/DDBJ databases">
        <title>Sequencing the genomes of 1000 actinobacteria strains.</title>
        <authorList>
            <person name="Klenk H.-P."/>
        </authorList>
    </citation>
    <scope>NUCLEOTIDE SEQUENCE [LARGE SCALE GENOMIC DNA]</scope>
    <source>
        <strain evidence="6 9">DSM 16678</strain>
    </source>
</reference>
<evidence type="ECO:0000313" key="9">
    <source>
        <dbReference type="Proteomes" id="UP000580718"/>
    </source>
</evidence>
<dbReference type="PANTHER" id="PTHR33514">
    <property type="entry name" value="PROTEIN ABCI12, CHLOROPLASTIC"/>
    <property type="match status" value="1"/>
</dbReference>
<keyword evidence="8" id="KW-1185">Reference proteome</keyword>
<keyword evidence="2 5" id="KW-0812">Transmembrane</keyword>
<dbReference type="AlphaFoldDB" id="A0A323VAQ6"/>
<evidence type="ECO:0000313" key="7">
    <source>
        <dbReference type="EMBL" id="PZA21765.1"/>
    </source>
</evidence>
<reference evidence="7 8" key="1">
    <citation type="submission" date="2018-06" db="EMBL/GenBank/DDBJ databases">
        <title>Draft genome sequence of Modestobacter versicolor CP153-2.</title>
        <authorList>
            <person name="Gundlapally S.R."/>
        </authorList>
    </citation>
    <scope>NUCLEOTIDE SEQUENCE [LARGE SCALE GENOMIC DNA]</scope>
    <source>
        <strain evidence="7 8">CP153-2</strain>
    </source>
</reference>
<dbReference type="Proteomes" id="UP000247602">
    <property type="component" value="Unassembled WGS sequence"/>
</dbReference>
<feature type="transmembrane region" description="Helical" evidence="5">
    <location>
        <begin position="71"/>
        <end position="95"/>
    </location>
</feature>
<protein>
    <submittedName>
        <fullName evidence="6">Biotin transport system permease protein</fullName>
    </submittedName>
    <submittedName>
        <fullName evidence="7">Energy-coupling factor transporter transmembrane protein EcfT</fullName>
    </submittedName>
</protein>
<evidence type="ECO:0000256" key="1">
    <source>
        <dbReference type="ARBA" id="ARBA00004141"/>
    </source>
</evidence>
<sequence>MSALALHSPVAGPLHRTPAGLKLAVLAALSVLLFVVPELPVAGTALAVVVVLALAGARLTARQLLAQLRPVWPWLVGLLVFHVVVTDLATGALAVVRLATLVLAAAVVTATSKVAELVAVIEWLCAPLRLLGVRPARIGLAVAMTLRFIPVVAERAERIREAQAARGSARPAFLMLVPLLVQVLQMAHTTAEALDARGADDEAPPRPIWRRA</sequence>
<evidence type="ECO:0000313" key="8">
    <source>
        <dbReference type="Proteomes" id="UP000247602"/>
    </source>
</evidence>
<evidence type="ECO:0000256" key="2">
    <source>
        <dbReference type="ARBA" id="ARBA00022692"/>
    </source>
</evidence>
<proteinExistence type="predicted"/>
<comment type="subcellular location">
    <subcellularLocation>
        <location evidence="1">Membrane</location>
        <topology evidence="1">Multi-pass membrane protein</topology>
    </subcellularLocation>
</comment>
<organism evidence="7 8">
    <name type="scientific">Modestobacter versicolor</name>
    <dbReference type="NCBI Taxonomy" id="429133"/>
    <lineage>
        <taxon>Bacteria</taxon>
        <taxon>Bacillati</taxon>
        <taxon>Actinomycetota</taxon>
        <taxon>Actinomycetes</taxon>
        <taxon>Geodermatophilales</taxon>
        <taxon>Geodermatophilaceae</taxon>
        <taxon>Modestobacter</taxon>
    </lineage>
</organism>
<evidence type="ECO:0000313" key="6">
    <source>
        <dbReference type="EMBL" id="MBB3675991.1"/>
    </source>
</evidence>
<dbReference type="InterPro" id="IPR003339">
    <property type="entry name" value="ABC/ECF_trnsptr_transmembrane"/>
</dbReference>
<dbReference type="RefSeq" id="WP_110551884.1">
    <property type="nucleotide sequence ID" value="NZ_JACIBU010000001.1"/>
</dbReference>
<dbReference type="Pfam" id="PF02361">
    <property type="entry name" value="CbiQ"/>
    <property type="match status" value="1"/>
</dbReference>
<feature type="transmembrane region" description="Helical" evidence="5">
    <location>
        <begin position="42"/>
        <end position="59"/>
    </location>
</feature>
<dbReference type="CDD" id="cd16914">
    <property type="entry name" value="EcfT"/>
    <property type="match status" value="1"/>
</dbReference>
<evidence type="ECO:0000256" key="4">
    <source>
        <dbReference type="ARBA" id="ARBA00023136"/>
    </source>
</evidence>
<evidence type="ECO:0000256" key="5">
    <source>
        <dbReference type="SAM" id="Phobius"/>
    </source>
</evidence>
<keyword evidence="4 5" id="KW-0472">Membrane</keyword>
<dbReference type="EMBL" id="QKNV01000067">
    <property type="protein sequence ID" value="PZA21765.1"/>
    <property type="molecule type" value="Genomic_DNA"/>
</dbReference>
<name>A0A323VAQ6_9ACTN</name>
<comment type="caution">
    <text evidence="7">The sequence shown here is derived from an EMBL/GenBank/DDBJ whole genome shotgun (WGS) entry which is preliminary data.</text>
</comment>
<dbReference type="OrthoDB" id="509049at2"/>
<dbReference type="GO" id="GO:0005886">
    <property type="term" value="C:plasma membrane"/>
    <property type="evidence" value="ECO:0007669"/>
    <property type="project" value="TreeGrafter"/>
</dbReference>
<accession>A0A323VAQ6</accession>
<dbReference type="Proteomes" id="UP000580718">
    <property type="component" value="Unassembled WGS sequence"/>
</dbReference>
<dbReference type="EMBL" id="JACIBU010000001">
    <property type="protein sequence ID" value="MBB3675991.1"/>
    <property type="molecule type" value="Genomic_DNA"/>
</dbReference>